<reference evidence="2 3" key="1">
    <citation type="submission" date="2016-02" db="EMBL/GenBank/DDBJ databases">
        <authorList>
            <person name="Teng J.L."/>
            <person name="Tang Y."/>
            <person name="Huang Y."/>
            <person name="Guo F."/>
            <person name="Wei W."/>
            <person name="Chen J.H."/>
            <person name="Wong S.Y."/>
            <person name="Lau S.K."/>
            <person name="Woo P.C."/>
        </authorList>
    </citation>
    <scope>NUCLEOTIDE SEQUENCE [LARGE SCALE GENOMIC DNA]</scope>
    <source>
        <strain evidence="2 3">JCM 13375</strain>
    </source>
</reference>
<protein>
    <recommendedName>
        <fullName evidence="4">ANTAR domain-containing protein</fullName>
    </recommendedName>
</protein>
<dbReference type="EMBL" id="LSRE01000002">
    <property type="protein sequence ID" value="KXP00876.1"/>
    <property type="molecule type" value="Genomic_DNA"/>
</dbReference>
<proteinExistence type="predicted"/>
<evidence type="ECO:0000313" key="2">
    <source>
        <dbReference type="EMBL" id="KXP00876.1"/>
    </source>
</evidence>
<accession>A0A137ZRS6</accession>
<sequence length="97" mass="10310">MSPQTLADLESTPEVASDPENRSASRTGGRNEHPRLAQTRELIAGLVGHENAVIRTAVRVALDELDRASFADDPSEHVSRAIAVLDAALNPVDGADQ</sequence>
<evidence type="ECO:0000313" key="3">
    <source>
        <dbReference type="Proteomes" id="UP000070409"/>
    </source>
</evidence>
<dbReference type="Proteomes" id="UP000070409">
    <property type="component" value="Unassembled WGS sequence"/>
</dbReference>
<feature type="region of interest" description="Disordered" evidence="1">
    <location>
        <begin position="1"/>
        <end position="36"/>
    </location>
</feature>
<comment type="caution">
    <text evidence="2">The sequence shown here is derived from an EMBL/GenBank/DDBJ whole genome shotgun (WGS) entry which is preliminary data.</text>
</comment>
<name>A0A137ZRS6_9ACTN</name>
<evidence type="ECO:0000256" key="1">
    <source>
        <dbReference type="SAM" id="MobiDB-lite"/>
    </source>
</evidence>
<evidence type="ECO:0008006" key="4">
    <source>
        <dbReference type="Google" id="ProtNLM"/>
    </source>
</evidence>
<keyword evidence="3" id="KW-1185">Reference proteome</keyword>
<organism evidence="2 3">
    <name type="scientific">Tsukamurella pseudospumae</name>
    <dbReference type="NCBI Taxonomy" id="239498"/>
    <lineage>
        <taxon>Bacteria</taxon>
        <taxon>Bacillati</taxon>
        <taxon>Actinomycetota</taxon>
        <taxon>Actinomycetes</taxon>
        <taxon>Mycobacteriales</taxon>
        <taxon>Tsukamurellaceae</taxon>
        <taxon>Tsukamurella</taxon>
    </lineage>
</organism>
<gene>
    <name evidence="2" type="ORF">AXK61_12770</name>
</gene>
<dbReference type="RefSeq" id="WP_068743640.1">
    <property type="nucleotide sequence ID" value="NZ_LSRE01000002.1"/>
</dbReference>
<feature type="compositionally biased region" description="Basic and acidic residues" evidence="1">
    <location>
        <begin position="19"/>
        <end position="35"/>
    </location>
</feature>